<gene>
    <name evidence="1" type="ORF">BV25DRAFT_1908061</name>
</gene>
<name>A0ACB8SZE5_9AGAM</name>
<evidence type="ECO:0000313" key="2">
    <source>
        <dbReference type="Proteomes" id="UP000814140"/>
    </source>
</evidence>
<keyword evidence="2" id="KW-1185">Reference proteome</keyword>
<dbReference type="Proteomes" id="UP000814140">
    <property type="component" value="Unassembled WGS sequence"/>
</dbReference>
<proteinExistence type="predicted"/>
<dbReference type="EMBL" id="MU277214">
    <property type="protein sequence ID" value="KAI0061086.1"/>
    <property type="molecule type" value="Genomic_DNA"/>
</dbReference>
<reference evidence="1" key="2">
    <citation type="journal article" date="2022" name="New Phytol.">
        <title>Evolutionary transition to the ectomycorrhizal habit in the genomes of a hyperdiverse lineage of mushroom-forming fungi.</title>
        <authorList>
            <person name="Looney B."/>
            <person name="Miyauchi S."/>
            <person name="Morin E."/>
            <person name="Drula E."/>
            <person name="Courty P.E."/>
            <person name="Kohler A."/>
            <person name="Kuo A."/>
            <person name="LaButti K."/>
            <person name="Pangilinan J."/>
            <person name="Lipzen A."/>
            <person name="Riley R."/>
            <person name="Andreopoulos W."/>
            <person name="He G."/>
            <person name="Johnson J."/>
            <person name="Nolan M."/>
            <person name="Tritt A."/>
            <person name="Barry K.W."/>
            <person name="Grigoriev I.V."/>
            <person name="Nagy L.G."/>
            <person name="Hibbett D."/>
            <person name="Henrissat B."/>
            <person name="Matheny P.B."/>
            <person name="Labbe J."/>
            <person name="Martin F.M."/>
        </authorList>
    </citation>
    <scope>NUCLEOTIDE SEQUENCE</scope>
    <source>
        <strain evidence="1">HHB10654</strain>
    </source>
</reference>
<sequence length="336" mass="37055">MGSTKSYDPTRDIPNLSGKVIVVTGANAGIGYQTTAQLAVHGAKVYLACRTESKAREAIASLEAENPSLRGQGRLHFLLLELSSLQLSKSAAEEFIEKEQRLDVLVNNAGRLYDDYVLTKEGIERSIAVNHLGLAVFTNGLLPLLKNTAKEPGSDVRIVTVSSAAYQWAIKSPTFASLDDLNDYQGKMGSKGWWPKFTRYCTSKMMNLMWLSELQRRLDVEGVPITVIALHPGTVSTDALKQYSPWWLNVWISLTAIPPSSGAYTSLFAASSLQIAADRQKYKGAYLEPYGKIVKPVRKEVHDKALAGTLWETTERIVNEVLAVPIRPRPSSSIRM</sequence>
<comment type="caution">
    <text evidence="1">The sequence shown here is derived from an EMBL/GenBank/DDBJ whole genome shotgun (WGS) entry which is preliminary data.</text>
</comment>
<evidence type="ECO:0000313" key="1">
    <source>
        <dbReference type="EMBL" id="KAI0061086.1"/>
    </source>
</evidence>
<reference evidence="1" key="1">
    <citation type="submission" date="2021-03" db="EMBL/GenBank/DDBJ databases">
        <authorList>
            <consortium name="DOE Joint Genome Institute"/>
            <person name="Ahrendt S."/>
            <person name="Looney B.P."/>
            <person name="Miyauchi S."/>
            <person name="Morin E."/>
            <person name="Drula E."/>
            <person name="Courty P.E."/>
            <person name="Chicoki N."/>
            <person name="Fauchery L."/>
            <person name="Kohler A."/>
            <person name="Kuo A."/>
            <person name="Labutti K."/>
            <person name="Pangilinan J."/>
            <person name="Lipzen A."/>
            <person name="Riley R."/>
            <person name="Andreopoulos W."/>
            <person name="He G."/>
            <person name="Johnson J."/>
            <person name="Barry K.W."/>
            <person name="Grigoriev I.V."/>
            <person name="Nagy L."/>
            <person name="Hibbett D."/>
            <person name="Henrissat B."/>
            <person name="Matheny P.B."/>
            <person name="Labbe J."/>
            <person name="Martin F."/>
        </authorList>
    </citation>
    <scope>NUCLEOTIDE SEQUENCE</scope>
    <source>
        <strain evidence="1">HHB10654</strain>
    </source>
</reference>
<accession>A0ACB8SZE5</accession>
<protein>
    <submittedName>
        <fullName evidence="1">NAD-P-binding protein</fullName>
    </submittedName>
</protein>
<organism evidence="1 2">
    <name type="scientific">Artomyces pyxidatus</name>
    <dbReference type="NCBI Taxonomy" id="48021"/>
    <lineage>
        <taxon>Eukaryota</taxon>
        <taxon>Fungi</taxon>
        <taxon>Dikarya</taxon>
        <taxon>Basidiomycota</taxon>
        <taxon>Agaricomycotina</taxon>
        <taxon>Agaricomycetes</taxon>
        <taxon>Russulales</taxon>
        <taxon>Auriscalpiaceae</taxon>
        <taxon>Artomyces</taxon>
    </lineage>
</organism>